<evidence type="ECO:0000256" key="1">
    <source>
        <dbReference type="SAM" id="MobiDB-lite"/>
    </source>
</evidence>
<reference evidence="2 3" key="1">
    <citation type="submission" date="2019-03" db="EMBL/GenBank/DDBJ databases">
        <title>First draft genome of Liparis tanakae, snailfish: a comprehensive survey of snailfish specific genes.</title>
        <authorList>
            <person name="Kim W."/>
            <person name="Song I."/>
            <person name="Jeong J.-H."/>
            <person name="Kim D."/>
            <person name="Kim S."/>
            <person name="Ryu S."/>
            <person name="Song J.Y."/>
            <person name="Lee S.K."/>
        </authorList>
    </citation>
    <scope>NUCLEOTIDE SEQUENCE [LARGE SCALE GENOMIC DNA]</scope>
    <source>
        <tissue evidence="2">Muscle</tissue>
    </source>
</reference>
<accession>A0A4Z2E750</accession>
<evidence type="ECO:0000313" key="2">
    <source>
        <dbReference type="EMBL" id="TNN24473.1"/>
    </source>
</evidence>
<feature type="region of interest" description="Disordered" evidence="1">
    <location>
        <begin position="1"/>
        <end position="31"/>
    </location>
</feature>
<comment type="caution">
    <text evidence="2">The sequence shown here is derived from an EMBL/GenBank/DDBJ whole genome shotgun (WGS) entry which is preliminary data.</text>
</comment>
<gene>
    <name evidence="2" type="ORF">EYF80_065401</name>
</gene>
<protein>
    <submittedName>
        <fullName evidence="2">Uncharacterized protein</fullName>
    </submittedName>
</protein>
<sequence>MRPREMRSRADRLHLPLRAGVQAQRAADQLH</sequence>
<dbReference type="EMBL" id="SRLO01015278">
    <property type="protein sequence ID" value="TNN24473.1"/>
    <property type="molecule type" value="Genomic_DNA"/>
</dbReference>
<keyword evidence="3" id="KW-1185">Reference proteome</keyword>
<evidence type="ECO:0000313" key="3">
    <source>
        <dbReference type="Proteomes" id="UP000314294"/>
    </source>
</evidence>
<organism evidence="2 3">
    <name type="scientific">Liparis tanakae</name>
    <name type="common">Tanaka's snailfish</name>
    <dbReference type="NCBI Taxonomy" id="230148"/>
    <lineage>
        <taxon>Eukaryota</taxon>
        <taxon>Metazoa</taxon>
        <taxon>Chordata</taxon>
        <taxon>Craniata</taxon>
        <taxon>Vertebrata</taxon>
        <taxon>Euteleostomi</taxon>
        <taxon>Actinopterygii</taxon>
        <taxon>Neopterygii</taxon>
        <taxon>Teleostei</taxon>
        <taxon>Neoteleostei</taxon>
        <taxon>Acanthomorphata</taxon>
        <taxon>Eupercaria</taxon>
        <taxon>Perciformes</taxon>
        <taxon>Cottioidei</taxon>
        <taxon>Cottales</taxon>
        <taxon>Liparidae</taxon>
        <taxon>Liparis</taxon>
    </lineage>
</organism>
<proteinExistence type="predicted"/>
<dbReference type="AlphaFoldDB" id="A0A4Z2E750"/>
<dbReference type="Proteomes" id="UP000314294">
    <property type="component" value="Unassembled WGS sequence"/>
</dbReference>
<feature type="compositionally biased region" description="Basic and acidic residues" evidence="1">
    <location>
        <begin position="1"/>
        <end position="14"/>
    </location>
</feature>
<name>A0A4Z2E750_9TELE</name>